<keyword evidence="2" id="KW-0472">Membrane</keyword>
<protein>
    <recommendedName>
        <fullName evidence="7">Gingipain domain-containing protein</fullName>
    </recommendedName>
</protein>
<dbReference type="NCBIfam" id="NF033707">
    <property type="entry name" value="T9SS_sortase"/>
    <property type="match status" value="1"/>
</dbReference>
<evidence type="ECO:0008006" key="7">
    <source>
        <dbReference type="Google" id="ProtNLM"/>
    </source>
</evidence>
<evidence type="ECO:0000259" key="3">
    <source>
        <dbReference type="Pfam" id="PF01364"/>
    </source>
</evidence>
<feature type="domain" description="Gingipain propeptide" evidence="4">
    <location>
        <begin position="54"/>
        <end position="220"/>
    </location>
</feature>
<dbReference type="InterPro" id="IPR029030">
    <property type="entry name" value="Caspase-like_dom_sf"/>
</dbReference>
<dbReference type="Gene3D" id="3.40.50.10390">
    <property type="entry name" value="Gingipain r, domain 1"/>
    <property type="match status" value="1"/>
</dbReference>
<keyword evidence="2" id="KW-0812">Transmembrane</keyword>
<dbReference type="Pfam" id="PF08126">
    <property type="entry name" value="Propeptide_C25"/>
    <property type="match status" value="1"/>
</dbReference>
<feature type="transmembrane region" description="Helical" evidence="2">
    <location>
        <begin position="29"/>
        <end position="51"/>
    </location>
</feature>
<dbReference type="Pfam" id="PF01364">
    <property type="entry name" value="Peptidase_C25"/>
    <property type="match status" value="1"/>
</dbReference>
<dbReference type="Proteomes" id="UP000319619">
    <property type="component" value="Unassembled WGS sequence"/>
</dbReference>
<dbReference type="EMBL" id="NJBN01000002">
    <property type="protein sequence ID" value="TKJ41804.1"/>
    <property type="molecule type" value="Genomic_DNA"/>
</dbReference>
<sequence length="1343" mass="147712">MKKIIQSFFRYIELGLPERAFPICVRRNIVILTFLFLITGFVPLLSVPAFAVTGETDVIILQNDRQGISLRYVTPTAHWSLLQVDQHLYRTPYVKNTGTIEEEGAPQLPVRVIWLVIPPEASPSLTGAVPYSVNVSADVPAPVPTIAADENGFATEVYTEDPQVYSSLSPFPANWVEIQGPENYRNLQVIRLLIYPFRFPSTSGGTMSLDSIDVTVSFAGGKVTQPGFLRPLEDEYLGRLISNWSGEAKNWTIPKSPQIAGVASWPSGNTYKITLDESGIYRLTYFDLLGAGIDPSGINPDKICIFNNGGRTLPQSVTAPRSEQLEENAILVHDGNDDSFDQGDEVWFYGKSVHEWEWNQTLGRFVHYQNPYMDENVYWLSFDPSGPDGLRMATLGQTGTAWLNPPNSRTYAFEEKELYAIYSQWDLPLYMPNLYGDIFSGSSASRTFNIYLEAVETAAPATLYLEFKPTGTYEVRLNGEIIATISSSSATVSIPAGLLNSGNNSLYLKHNSSGTSYLDHYEIHYTRELTATSNHVDFVSPDADGFAQFSIEGLSDPWIFDITDYEDVAAINAASFKDSSDASNPRRYIAINESALMSPTAIELDQRNGDEYVNLRSALGADVLVITADEFYDAMFAYEDYREVSAPDNFEVLRVRVSDIFDEFGWGLRDPVAIRDFVKSSLPIYNWVLSPLYILFVGDGDFDYKNNIASGDANWVIPYEDGSTCTDDFYTCFTASGGPCSSPALSTGRWTARSVSEVEEMIARLIEYESEPTFGPWRNRAVFVADDEYENGVYYTKEEAHVKDTELLVESYMPGFINSEKIYLTEYPGEKDPAGGGTYKPGATSDLIDNINDGCLMVNYVGHGNPTVWSHENVFQQSRDLPLINNGSRLPLFLAFTCDWAYWDKPAEQSMPEEMIYMANGGAIAAIAATRVTSSGANAALAFNFYSELFSQPTGIRLGDALMLAKTNYTTSNSEKYHLLGDPVMKLALPQLNVYIDSNSVDTLVALGSVTLSGEIQTQGGALVPDFEGVTHLQVFDSRVLVTYAFDNDSSFTTYILPGNLIFRGDVTAHNGLFDASFIVPVDIGYGGDDGRFSVYAYSDETDGAGVKSGVIFGESVVALQDTIPPLVSVYFDSPGFRDGDPIGNEATLFVEVIDSNGVNITGSAGHGIVVTIDGSIPFDLTDSFSYELDSHTSGRAEYKISAGEISPGLHNAEAIAWDVANNPNIAQVSFEVTGWEEFRVTDVLNYPNPFNNYTRFTFVLAGSGASGANVSIKIYTVAGRLVKVIDGIIGNDSFNYDDPALVWNGRDEEGDLLSNGVYIYKVKAVGLTGNIANETGKLIVMR</sequence>
<dbReference type="InterPro" id="IPR012600">
    <property type="entry name" value="Propeptide_C25"/>
</dbReference>
<dbReference type="InterPro" id="IPR029031">
    <property type="entry name" value="Gingipain_N_sf"/>
</dbReference>
<dbReference type="GO" id="GO:0006508">
    <property type="term" value="P:proteolysis"/>
    <property type="evidence" value="ECO:0007669"/>
    <property type="project" value="InterPro"/>
</dbReference>
<evidence type="ECO:0000256" key="2">
    <source>
        <dbReference type="SAM" id="Phobius"/>
    </source>
</evidence>
<dbReference type="GO" id="GO:0004197">
    <property type="term" value="F:cysteine-type endopeptidase activity"/>
    <property type="evidence" value="ECO:0007669"/>
    <property type="project" value="InterPro"/>
</dbReference>
<proteinExistence type="predicted"/>
<organism evidence="5 6">
    <name type="scientific">candidate division LCP-89 bacterium B3_LCP</name>
    <dbReference type="NCBI Taxonomy" id="2012998"/>
    <lineage>
        <taxon>Bacteria</taxon>
        <taxon>Pseudomonadati</taxon>
        <taxon>Bacteria division LCP-89</taxon>
    </lineage>
</organism>
<reference evidence="5 6" key="1">
    <citation type="submission" date="2017-06" db="EMBL/GenBank/DDBJ databases">
        <title>Novel microbial phyla capable of carbon fixation and sulfur reduction in deep-sea sediments.</title>
        <authorList>
            <person name="Huang J."/>
            <person name="Baker B."/>
            <person name="Wang Y."/>
        </authorList>
    </citation>
    <scope>NUCLEOTIDE SEQUENCE [LARGE SCALE GENOMIC DNA]</scope>
    <source>
        <strain evidence="5">B3_LCP</strain>
    </source>
</reference>
<dbReference type="Gene3D" id="2.60.40.4070">
    <property type="match status" value="1"/>
</dbReference>
<evidence type="ECO:0000256" key="1">
    <source>
        <dbReference type="ARBA" id="ARBA00022729"/>
    </source>
</evidence>
<feature type="domain" description="Gingipain" evidence="3">
    <location>
        <begin position="624"/>
        <end position="987"/>
    </location>
</feature>
<evidence type="ECO:0000313" key="5">
    <source>
        <dbReference type="EMBL" id="TKJ41804.1"/>
    </source>
</evidence>
<gene>
    <name evidence="5" type="ORF">CEE37_04345</name>
</gene>
<keyword evidence="1" id="KW-0732">Signal</keyword>
<evidence type="ECO:0000313" key="6">
    <source>
        <dbReference type="Proteomes" id="UP000319619"/>
    </source>
</evidence>
<dbReference type="Gene3D" id="3.40.50.1460">
    <property type="match status" value="1"/>
</dbReference>
<keyword evidence="2" id="KW-1133">Transmembrane helix</keyword>
<comment type="caution">
    <text evidence="5">The sequence shown here is derived from an EMBL/GenBank/DDBJ whole genome shotgun (WGS) entry which is preliminary data.</text>
</comment>
<accession>A0A532V3L1</accession>
<dbReference type="InterPro" id="IPR001769">
    <property type="entry name" value="Gingipain"/>
</dbReference>
<name>A0A532V3L1_UNCL8</name>
<dbReference type="SUPFAM" id="SSF52129">
    <property type="entry name" value="Caspase-like"/>
    <property type="match status" value="1"/>
</dbReference>
<evidence type="ECO:0000259" key="4">
    <source>
        <dbReference type="Pfam" id="PF08126"/>
    </source>
</evidence>
<dbReference type="InterPro" id="IPR038490">
    <property type="entry name" value="Gingipain_propep_sf"/>
</dbReference>
<dbReference type="CDD" id="cd02258">
    <property type="entry name" value="Peptidase_C25_N"/>
    <property type="match status" value="1"/>
</dbReference>
<dbReference type="Gene3D" id="2.60.40.3800">
    <property type="match status" value="1"/>
</dbReference>